<evidence type="ECO:0000313" key="13">
    <source>
        <dbReference type="EMBL" id="QDV57708.1"/>
    </source>
</evidence>
<dbReference type="CDD" id="cd06225">
    <property type="entry name" value="HAMP"/>
    <property type="match status" value="1"/>
</dbReference>
<evidence type="ECO:0000259" key="12">
    <source>
        <dbReference type="PROSITE" id="PS50885"/>
    </source>
</evidence>
<organism evidence="13 14">
    <name type="scientific">Rosistilla oblonga</name>
    <dbReference type="NCBI Taxonomy" id="2527990"/>
    <lineage>
        <taxon>Bacteria</taxon>
        <taxon>Pseudomonadati</taxon>
        <taxon>Planctomycetota</taxon>
        <taxon>Planctomycetia</taxon>
        <taxon>Pirellulales</taxon>
        <taxon>Pirellulaceae</taxon>
        <taxon>Rosistilla</taxon>
    </lineage>
</organism>
<dbReference type="GO" id="GO:0005524">
    <property type="term" value="F:ATP binding"/>
    <property type="evidence" value="ECO:0007669"/>
    <property type="project" value="UniProtKB-KW"/>
</dbReference>
<keyword evidence="4" id="KW-1003">Cell membrane</keyword>
<comment type="subcellular location">
    <subcellularLocation>
        <location evidence="2">Cell membrane</location>
        <topology evidence="2">Multi-pass membrane protein</topology>
    </subcellularLocation>
</comment>
<dbReference type="InterPro" id="IPR003660">
    <property type="entry name" value="HAMP_dom"/>
</dbReference>
<keyword evidence="10" id="KW-0472">Membrane</keyword>
<keyword evidence="5" id="KW-0597">Phosphoprotein</keyword>
<dbReference type="InterPro" id="IPR050980">
    <property type="entry name" value="2C_sensor_his_kinase"/>
</dbReference>
<evidence type="ECO:0000256" key="3">
    <source>
        <dbReference type="ARBA" id="ARBA00012438"/>
    </source>
</evidence>
<dbReference type="CDD" id="cd00082">
    <property type="entry name" value="HisKA"/>
    <property type="match status" value="1"/>
</dbReference>
<evidence type="ECO:0000259" key="11">
    <source>
        <dbReference type="PROSITE" id="PS50109"/>
    </source>
</evidence>
<reference evidence="13 14" key="1">
    <citation type="submission" date="2019-02" db="EMBL/GenBank/DDBJ databases">
        <title>Deep-cultivation of Planctomycetes and their phenomic and genomic characterization uncovers novel biology.</title>
        <authorList>
            <person name="Wiegand S."/>
            <person name="Jogler M."/>
            <person name="Boedeker C."/>
            <person name="Pinto D."/>
            <person name="Vollmers J."/>
            <person name="Rivas-Marin E."/>
            <person name="Kohn T."/>
            <person name="Peeters S.H."/>
            <person name="Heuer A."/>
            <person name="Rast P."/>
            <person name="Oberbeckmann S."/>
            <person name="Bunk B."/>
            <person name="Jeske O."/>
            <person name="Meyerdierks A."/>
            <person name="Storesund J.E."/>
            <person name="Kallscheuer N."/>
            <person name="Luecker S."/>
            <person name="Lage O.M."/>
            <person name="Pohl T."/>
            <person name="Merkel B.J."/>
            <person name="Hornburger P."/>
            <person name="Mueller R.-W."/>
            <person name="Bruemmer F."/>
            <person name="Labrenz M."/>
            <person name="Spormann A.M."/>
            <person name="Op den Camp H."/>
            <person name="Overmann J."/>
            <person name="Amann R."/>
            <person name="Jetten M.S.M."/>
            <person name="Mascher T."/>
            <person name="Medema M.H."/>
            <person name="Devos D.P."/>
            <person name="Kaster A.-K."/>
            <person name="Ovreas L."/>
            <person name="Rohde M."/>
            <person name="Galperin M.Y."/>
            <person name="Jogler C."/>
        </authorList>
    </citation>
    <scope>NUCLEOTIDE SEQUENCE [LARGE SCALE GENOMIC DNA]</scope>
    <source>
        <strain evidence="13 14">Mal33</strain>
    </source>
</reference>
<dbReference type="SMART" id="SM00304">
    <property type="entry name" value="HAMP"/>
    <property type="match status" value="1"/>
</dbReference>
<dbReference type="SUPFAM" id="SSF55874">
    <property type="entry name" value="ATPase domain of HSP90 chaperone/DNA topoisomerase II/histidine kinase"/>
    <property type="match status" value="1"/>
</dbReference>
<keyword evidence="10" id="KW-0812">Transmembrane</keyword>
<dbReference type="PANTHER" id="PTHR44936:SF10">
    <property type="entry name" value="SENSOR PROTEIN RSTB"/>
    <property type="match status" value="1"/>
</dbReference>
<evidence type="ECO:0000256" key="8">
    <source>
        <dbReference type="ARBA" id="ARBA00022777"/>
    </source>
</evidence>
<dbReference type="Pfam" id="PF00672">
    <property type="entry name" value="HAMP"/>
    <property type="match status" value="1"/>
</dbReference>
<dbReference type="Gene3D" id="3.30.565.10">
    <property type="entry name" value="Histidine kinase-like ATPase, C-terminal domain"/>
    <property type="match status" value="1"/>
</dbReference>
<dbReference type="SMART" id="SM00387">
    <property type="entry name" value="HATPase_c"/>
    <property type="match status" value="1"/>
</dbReference>
<dbReference type="EC" id="2.7.13.3" evidence="3"/>
<evidence type="ECO:0000256" key="7">
    <source>
        <dbReference type="ARBA" id="ARBA00022741"/>
    </source>
</evidence>
<dbReference type="InterPro" id="IPR003661">
    <property type="entry name" value="HisK_dim/P_dom"/>
</dbReference>
<evidence type="ECO:0000256" key="10">
    <source>
        <dbReference type="SAM" id="Phobius"/>
    </source>
</evidence>
<keyword evidence="6 13" id="KW-0808">Transferase</keyword>
<dbReference type="PROSITE" id="PS50885">
    <property type="entry name" value="HAMP"/>
    <property type="match status" value="1"/>
</dbReference>
<dbReference type="EMBL" id="CP036318">
    <property type="protein sequence ID" value="QDV57708.1"/>
    <property type="molecule type" value="Genomic_DNA"/>
</dbReference>
<feature type="transmembrane region" description="Helical" evidence="10">
    <location>
        <begin position="162"/>
        <end position="183"/>
    </location>
</feature>
<keyword evidence="8 13" id="KW-0418">Kinase</keyword>
<dbReference type="PROSITE" id="PS50109">
    <property type="entry name" value="HIS_KIN"/>
    <property type="match status" value="1"/>
</dbReference>
<dbReference type="SUPFAM" id="SSF47384">
    <property type="entry name" value="Homodimeric domain of signal transducing histidine kinase"/>
    <property type="match status" value="1"/>
</dbReference>
<keyword evidence="7" id="KW-0547">Nucleotide-binding</keyword>
<evidence type="ECO:0000313" key="14">
    <source>
        <dbReference type="Proteomes" id="UP000316770"/>
    </source>
</evidence>
<gene>
    <name evidence="13" type="primary">kinA_2</name>
    <name evidence="13" type="ORF">Mal33_37210</name>
</gene>
<evidence type="ECO:0000256" key="1">
    <source>
        <dbReference type="ARBA" id="ARBA00000085"/>
    </source>
</evidence>
<sequence length="457" mass="49893">MTFRSLRIRLLAPLVVCSLLAAVGVAAASYGLAERWATRDLQARWVGIQRTLSQSNFPLNSAVLRLLAELTQSELVTFASDGEVLQQTIDAPAATLVDLQQDLAASDSASETAAVQTLKLPDRRYLAYRFETRNPSLRSDRVGSVLILFDESLLRDARRRAAILPLATGLSTIVALASITLVVTERMVRRIAALQRRVELVAAGDFESSVSDNNGDELGRLGAAVEAMARQLKQLWATVHRQEGQKLLHQIAGGMAHQLRNSLAGARMAIELHADECGQSNDEGVQVAIGQIEQAEDYVRRLLMVASGRQDKDQPADAMTCLQDVRTSLSPIARHLNVNVGWDLESQIATHRVKDGATLSAAVSNLVLNAMQTADDVQVLATIRNQQWLHVSVSDNGPGVAEELIDQLFEPFVTSKPEGLGLGLPVVSRAAEHLDGRVVWMRRGDRTVFDFYARIVS</sequence>
<evidence type="ECO:0000256" key="4">
    <source>
        <dbReference type="ARBA" id="ARBA00022475"/>
    </source>
</evidence>
<dbReference type="InterPro" id="IPR036890">
    <property type="entry name" value="HATPase_C_sf"/>
</dbReference>
<name>A0A518IXA1_9BACT</name>
<dbReference type="SUPFAM" id="SSF158472">
    <property type="entry name" value="HAMP domain-like"/>
    <property type="match status" value="1"/>
</dbReference>
<keyword evidence="14" id="KW-1185">Reference proteome</keyword>
<evidence type="ECO:0000256" key="9">
    <source>
        <dbReference type="ARBA" id="ARBA00022840"/>
    </source>
</evidence>
<evidence type="ECO:0000256" key="2">
    <source>
        <dbReference type="ARBA" id="ARBA00004651"/>
    </source>
</evidence>
<feature type="domain" description="Histidine kinase" evidence="11">
    <location>
        <begin position="254"/>
        <end position="457"/>
    </location>
</feature>
<accession>A0A518IXA1</accession>
<dbReference type="GO" id="GO:0000155">
    <property type="term" value="F:phosphorelay sensor kinase activity"/>
    <property type="evidence" value="ECO:0007669"/>
    <property type="project" value="InterPro"/>
</dbReference>
<evidence type="ECO:0000256" key="6">
    <source>
        <dbReference type="ARBA" id="ARBA00022679"/>
    </source>
</evidence>
<dbReference type="Proteomes" id="UP000316770">
    <property type="component" value="Chromosome"/>
</dbReference>
<keyword evidence="10" id="KW-1133">Transmembrane helix</keyword>
<comment type="catalytic activity">
    <reaction evidence="1">
        <text>ATP + protein L-histidine = ADP + protein N-phospho-L-histidine.</text>
        <dbReference type="EC" id="2.7.13.3"/>
    </reaction>
</comment>
<dbReference type="PANTHER" id="PTHR44936">
    <property type="entry name" value="SENSOR PROTEIN CREC"/>
    <property type="match status" value="1"/>
</dbReference>
<dbReference type="GO" id="GO:0005886">
    <property type="term" value="C:plasma membrane"/>
    <property type="evidence" value="ECO:0007669"/>
    <property type="project" value="UniProtKB-SubCell"/>
</dbReference>
<dbReference type="InterPro" id="IPR005467">
    <property type="entry name" value="His_kinase_dom"/>
</dbReference>
<dbReference type="SMART" id="SM00388">
    <property type="entry name" value="HisKA"/>
    <property type="match status" value="1"/>
</dbReference>
<dbReference type="InterPro" id="IPR003594">
    <property type="entry name" value="HATPase_dom"/>
</dbReference>
<dbReference type="AlphaFoldDB" id="A0A518IXA1"/>
<dbReference type="Pfam" id="PF00512">
    <property type="entry name" value="HisKA"/>
    <property type="match status" value="1"/>
</dbReference>
<evidence type="ECO:0000256" key="5">
    <source>
        <dbReference type="ARBA" id="ARBA00022553"/>
    </source>
</evidence>
<dbReference type="PRINTS" id="PR00344">
    <property type="entry name" value="BCTRLSENSOR"/>
</dbReference>
<dbReference type="Gene3D" id="1.10.287.130">
    <property type="match status" value="1"/>
</dbReference>
<dbReference type="InterPro" id="IPR036097">
    <property type="entry name" value="HisK_dim/P_sf"/>
</dbReference>
<protein>
    <recommendedName>
        <fullName evidence="3">histidine kinase</fullName>
        <ecNumber evidence="3">2.7.13.3</ecNumber>
    </recommendedName>
</protein>
<feature type="domain" description="HAMP" evidence="12">
    <location>
        <begin position="185"/>
        <end position="237"/>
    </location>
</feature>
<proteinExistence type="predicted"/>
<dbReference type="InterPro" id="IPR004358">
    <property type="entry name" value="Sig_transdc_His_kin-like_C"/>
</dbReference>
<dbReference type="Pfam" id="PF02518">
    <property type="entry name" value="HATPase_c"/>
    <property type="match status" value="1"/>
</dbReference>
<keyword evidence="9" id="KW-0067">ATP-binding</keyword>